<dbReference type="SUPFAM" id="SSF53383">
    <property type="entry name" value="PLP-dependent transferases"/>
    <property type="match status" value="1"/>
</dbReference>
<keyword evidence="3" id="KW-0808">Transferase</keyword>
<dbReference type="Gene3D" id="3.40.640.10">
    <property type="entry name" value="Type I PLP-dependent aspartate aminotransferase-like (Major domain)"/>
    <property type="match status" value="1"/>
</dbReference>
<dbReference type="InterPro" id="IPR015424">
    <property type="entry name" value="PyrdxlP-dep_Trfase"/>
</dbReference>
<dbReference type="CDD" id="cd00616">
    <property type="entry name" value="AHBA_syn"/>
    <property type="match status" value="1"/>
</dbReference>
<organism evidence="3">
    <name type="scientific">Ignisphaera aggregans</name>
    <dbReference type="NCBI Taxonomy" id="334771"/>
    <lineage>
        <taxon>Archaea</taxon>
        <taxon>Thermoproteota</taxon>
        <taxon>Thermoprotei</taxon>
        <taxon>Desulfurococcales</taxon>
        <taxon>Desulfurococcaceae</taxon>
        <taxon>Ignisphaera</taxon>
    </lineage>
</organism>
<dbReference type="GO" id="GO:0000271">
    <property type="term" value="P:polysaccharide biosynthetic process"/>
    <property type="evidence" value="ECO:0007669"/>
    <property type="project" value="TreeGrafter"/>
</dbReference>
<dbReference type="AlphaFoldDB" id="A0A7C4NKJ2"/>
<dbReference type="InterPro" id="IPR000653">
    <property type="entry name" value="DegT/StrS_aminotransferase"/>
</dbReference>
<comment type="caution">
    <text evidence="3">The sequence shown here is derived from an EMBL/GenBank/DDBJ whole genome shotgun (WGS) entry which is preliminary data.</text>
</comment>
<dbReference type="EMBL" id="DTBD01000025">
    <property type="protein sequence ID" value="HGQ64305.1"/>
    <property type="molecule type" value="Genomic_DNA"/>
</dbReference>
<name>A0A7C4NKJ2_9CREN</name>
<reference evidence="3" key="1">
    <citation type="journal article" date="2020" name="mSystems">
        <title>Genome- and Community-Level Interaction Insights into Carbon Utilization and Element Cycling Functions of Hydrothermarchaeota in Hydrothermal Sediment.</title>
        <authorList>
            <person name="Zhou Z."/>
            <person name="Liu Y."/>
            <person name="Xu W."/>
            <person name="Pan J."/>
            <person name="Luo Z.H."/>
            <person name="Li M."/>
        </authorList>
    </citation>
    <scope>NUCLEOTIDE SEQUENCE [LARGE SCALE GENOMIC DNA]</scope>
    <source>
        <strain evidence="3">SpSt-637</strain>
        <strain evidence="2">SpSt-667</strain>
    </source>
</reference>
<protein>
    <submittedName>
        <fullName evidence="3">DegT/DnrJ/EryC1/StrS family aminotransferase</fullName>
    </submittedName>
</protein>
<dbReference type="PANTHER" id="PTHR30244">
    <property type="entry name" value="TRANSAMINASE"/>
    <property type="match status" value="1"/>
</dbReference>
<keyword evidence="3" id="KW-0032">Aminotransferase</keyword>
<evidence type="ECO:0000256" key="1">
    <source>
        <dbReference type="RuleBase" id="RU004508"/>
    </source>
</evidence>
<keyword evidence="1" id="KW-0663">Pyridoxal phosphate</keyword>
<dbReference type="InterPro" id="IPR015421">
    <property type="entry name" value="PyrdxlP-dep_Trfase_major"/>
</dbReference>
<proteinExistence type="inferred from homology"/>
<dbReference type="InterPro" id="IPR015422">
    <property type="entry name" value="PyrdxlP-dep_Trfase_small"/>
</dbReference>
<dbReference type="GO" id="GO:0030170">
    <property type="term" value="F:pyridoxal phosphate binding"/>
    <property type="evidence" value="ECO:0007669"/>
    <property type="project" value="TreeGrafter"/>
</dbReference>
<dbReference type="EMBL" id="DTCK01000034">
    <property type="protein sequence ID" value="HGQ35994.1"/>
    <property type="molecule type" value="Genomic_DNA"/>
</dbReference>
<dbReference type="GO" id="GO:0008483">
    <property type="term" value="F:transaminase activity"/>
    <property type="evidence" value="ECO:0007669"/>
    <property type="project" value="UniProtKB-KW"/>
</dbReference>
<comment type="similarity">
    <text evidence="1">Belongs to the DegT/DnrJ/EryC1 family.</text>
</comment>
<sequence>MGIRRVKTFEPMIDEEDIEAVVKVLKSGWLAHGPEVEAFEQEFAEYIGVRYAAAVSNGTVGLMLALRALGIGPDNIVLVPDYTFIATATSVLMVGARPRFVDVDVETFNIDVEDLLSKIDEKVRATVIVHLFGHPVDMKAVKEVAEDKKMLVIEDAAQAHGAEAYGKKVGSFGDVAVFSFYATKNMTTGEGGIVVSDSKEVIEKVKLLRNHGQIARYIHAELGGNYRLTSIQAALGRTQLKKLDKMNTIRRSIACKYNELLRDIEVISIPIEKPWAKHVYHLYALKFSDPICRDAVYNCMLSKGVEVAIHYPLPLHKQPLFKSLGYEECCTNTSYLASVELSIPIHPKLTEDDVAYVVNALSECIKQYCQNV</sequence>
<dbReference type="Pfam" id="PF01041">
    <property type="entry name" value="DegT_DnrJ_EryC1"/>
    <property type="match status" value="1"/>
</dbReference>
<evidence type="ECO:0000313" key="2">
    <source>
        <dbReference type="EMBL" id="HGQ35994.1"/>
    </source>
</evidence>
<dbReference type="Gene3D" id="3.90.1150.10">
    <property type="entry name" value="Aspartate Aminotransferase, domain 1"/>
    <property type="match status" value="1"/>
</dbReference>
<dbReference type="PANTHER" id="PTHR30244:SF34">
    <property type="entry name" value="DTDP-4-AMINO-4,6-DIDEOXYGALACTOSE TRANSAMINASE"/>
    <property type="match status" value="1"/>
</dbReference>
<evidence type="ECO:0000313" key="3">
    <source>
        <dbReference type="EMBL" id="HGQ64305.1"/>
    </source>
</evidence>
<gene>
    <name evidence="3" type="ORF">ENU08_03580</name>
    <name evidence="2" type="ORF">ENU41_04880</name>
</gene>
<accession>A0A7C4NKJ2</accession>
<dbReference type="PIRSF" id="PIRSF000390">
    <property type="entry name" value="PLP_StrS"/>
    <property type="match status" value="1"/>
</dbReference>